<dbReference type="PANTHER" id="PTHR35218:SF9">
    <property type="entry name" value="ENDONUCLEASE_EXONUCLEASE_PHOSPHATASE DOMAIN-CONTAINING PROTEIN"/>
    <property type="match status" value="1"/>
</dbReference>
<comment type="caution">
    <text evidence="1">The sequence shown here is derived from an EMBL/GenBank/DDBJ whole genome shotgun (WGS) entry which is preliminary data.</text>
</comment>
<reference evidence="1" key="1">
    <citation type="submission" date="2020-06" db="EMBL/GenBank/DDBJ databases">
        <authorList>
            <person name="Li T."/>
            <person name="Hu X."/>
            <person name="Zhang T."/>
            <person name="Song X."/>
            <person name="Zhang H."/>
            <person name="Dai N."/>
            <person name="Sheng W."/>
            <person name="Hou X."/>
            <person name="Wei L."/>
        </authorList>
    </citation>
    <scope>NUCLEOTIDE SEQUENCE</scope>
    <source>
        <strain evidence="1">G01</strain>
        <tissue evidence="1">Leaf</tissue>
    </source>
</reference>
<dbReference type="SUPFAM" id="SSF56219">
    <property type="entry name" value="DNase I-like"/>
    <property type="match status" value="1"/>
</dbReference>
<reference evidence="1" key="2">
    <citation type="journal article" date="2024" name="Plant">
        <title>Genomic evolution and insights into agronomic trait innovations of Sesamum species.</title>
        <authorList>
            <person name="Miao H."/>
            <person name="Wang L."/>
            <person name="Qu L."/>
            <person name="Liu H."/>
            <person name="Sun Y."/>
            <person name="Le M."/>
            <person name="Wang Q."/>
            <person name="Wei S."/>
            <person name="Zheng Y."/>
            <person name="Lin W."/>
            <person name="Duan Y."/>
            <person name="Cao H."/>
            <person name="Xiong S."/>
            <person name="Wang X."/>
            <person name="Wei L."/>
            <person name="Li C."/>
            <person name="Ma Q."/>
            <person name="Ju M."/>
            <person name="Zhao R."/>
            <person name="Li G."/>
            <person name="Mu C."/>
            <person name="Tian Q."/>
            <person name="Mei H."/>
            <person name="Zhang T."/>
            <person name="Gao T."/>
            <person name="Zhang H."/>
        </authorList>
    </citation>
    <scope>NUCLEOTIDE SEQUENCE</scope>
    <source>
        <strain evidence="1">G01</strain>
    </source>
</reference>
<dbReference type="Gene3D" id="3.60.10.10">
    <property type="entry name" value="Endonuclease/exonuclease/phosphatase"/>
    <property type="match status" value="1"/>
</dbReference>
<proteinExistence type="predicted"/>
<accession>A0AAW2J6S7</accession>
<organism evidence="1">
    <name type="scientific">Sesamum angustifolium</name>
    <dbReference type="NCBI Taxonomy" id="2727405"/>
    <lineage>
        <taxon>Eukaryota</taxon>
        <taxon>Viridiplantae</taxon>
        <taxon>Streptophyta</taxon>
        <taxon>Embryophyta</taxon>
        <taxon>Tracheophyta</taxon>
        <taxon>Spermatophyta</taxon>
        <taxon>Magnoliopsida</taxon>
        <taxon>eudicotyledons</taxon>
        <taxon>Gunneridae</taxon>
        <taxon>Pentapetalae</taxon>
        <taxon>asterids</taxon>
        <taxon>lamiids</taxon>
        <taxon>Lamiales</taxon>
        <taxon>Pedaliaceae</taxon>
        <taxon>Sesamum</taxon>
    </lineage>
</organism>
<dbReference type="InterPro" id="IPR036691">
    <property type="entry name" value="Endo/exonu/phosph_ase_sf"/>
</dbReference>
<evidence type="ECO:0008006" key="2">
    <source>
        <dbReference type="Google" id="ProtNLM"/>
    </source>
</evidence>
<evidence type="ECO:0000313" key="1">
    <source>
        <dbReference type="EMBL" id="KAL0289661.1"/>
    </source>
</evidence>
<dbReference type="EMBL" id="JACGWK010001389">
    <property type="protein sequence ID" value="KAL0289661.1"/>
    <property type="molecule type" value="Genomic_DNA"/>
</dbReference>
<gene>
    <name evidence="1" type="ORF">Sangu_2608000</name>
</gene>
<protein>
    <recommendedName>
        <fullName evidence="2">Endonuclease/exonuclease/phosphatase domain-containing protein</fullName>
    </recommendedName>
</protein>
<name>A0AAW2J6S7_9LAMI</name>
<sequence length="134" mass="15153">MVFLAETKCNSRKLELIKGTLNMFGLSVDAIGRSGGLALLWNKQVHVDLLSFSKSHIDARVKLTDEESYWRFTGFYGAADASQRSVSWNLLRHLSTVSNLPWLCASDFNAILSDTEKKAQIRHYPDISVIFEML</sequence>
<dbReference type="AlphaFoldDB" id="A0AAW2J6S7"/>
<dbReference type="PANTHER" id="PTHR35218">
    <property type="entry name" value="RNASE H DOMAIN-CONTAINING PROTEIN"/>
    <property type="match status" value="1"/>
</dbReference>